<dbReference type="Proteomes" id="UP001316087">
    <property type="component" value="Unassembled WGS sequence"/>
</dbReference>
<evidence type="ECO:0000256" key="1">
    <source>
        <dbReference type="SAM" id="Phobius"/>
    </source>
</evidence>
<dbReference type="RefSeq" id="WP_241369871.1">
    <property type="nucleotide sequence ID" value="NZ_JAKZFC010000005.1"/>
</dbReference>
<reference evidence="2 3" key="1">
    <citation type="submission" date="2022-03" db="EMBL/GenBank/DDBJ databases">
        <authorList>
            <person name="Jo J.-H."/>
            <person name="Im W.-T."/>
        </authorList>
    </citation>
    <scope>NUCLEOTIDE SEQUENCE [LARGE SCALE GENOMIC DNA]</scope>
    <source>
        <strain evidence="2 3">MA9</strain>
    </source>
</reference>
<sequence length="125" mass="13730">MGNYEACSCENCGRTTEYVQVNLVTIERHSANLCLACAHVLSMPPQQERFFKLVRKKDVKESNEEMQKAHRLLSSLISVGTVFVAGIVLAMGVSQGFDVVNLLPSASSIIANQEPLTFIQLKSLS</sequence>
<evidence type="ECO:0000313" key="3">
    <source>
        <dbReference type="Proteomes" id="UP001316087"/>
    </source>
</evidence>
<accession>A0ABS9UF88</accession>
<evidence type="ECO:0000313" key="2">
    <source>
        <dbReference type="EMBL" id="MCH7322800.1"/>
    </source>
</evidence>
<organism evidence="2 3">
    <name type="scientific">Solibacillus palustris</name>
    <dbReference type="NCBI Taxonomy" id="2908203"/>
    <lineage>
        <taxon>Bacteria</taxon>
        <taxon>Bacillati</taxon>
        <taxon>Bacillota</taxon>
        <taxon>Bacilli</taxon>
        <taxon>Bacillales</taxon>
        <taxon>Caryophanaceae</taxon>
        <taxon>Solibacillus</taxon>
    </lineage>
</organism>
<feature type="transmembrane region" description="Helical" evidence="1">
    <location>
        <begin position="72"/>
        <end position="93"/>
    </location>
</feature>
<name>A0ABS9UF88_9BACL</name>
<proteinExistence type="predicted"/>
<keyword evidence="1" id="KW-1133">Transmembrane helix</keyword>
<dbReference type="EMBL" id="JAKZFC010000005">
    <property type="protein sequence ID" value="MCH7322800.1"/>
    <property type="molecule type" value="Genomic_DNA"/>
</dbReference>
<keyword evidence="1" id="KW-0472">Membrane</keyword>
<keyword evidence="1" id="KW-0812">Transmembrane</keyword>
<gene>
    <name evidence="2" type="ORF">LZ480_13035</name>
</gene>
<keyword evidence="3" id="KW-1185">Reference proteome</keyword>
<comment type="caution">
    <text evidence="2">The sequence shown here is derived from an EMBL/GenBank/DDBJ whole genome shotgun (WGS) entry which is preliminary data.</text>
</comment>
<protein>
    <submittedName>
        <fullName evidence="2">DNA polymerase III subunit delta</fullName>
    </submittedName>
</protein>